<accession>A0A2H0YSX8</accession>
<name>A0A2H0YSX8_9BACT</name>
<organism evidence="1 2">
    <name type="scientific">Candidatus Kerfeldbacteria bacterium CG08_land_8_20_14_0_20_42_7</name>
    <dbReference type="NCBI Taxonomy" id="2014245"/>
    <lineage>
        <taxon>Bacteria</taxon>
        <taxon>Candidatus Kerfeldiibacteriota</taxon>
    </lineage>
</organism>
<reference evidence="2" key="1">
    <citation type="submission" date="2017-09" db="EMBL/GenBank/DDBJ databases">
        <title>Depth-based differentiation of microbial function through sediment-hosted aquifers and enrichment of novel symbionts in the deep terrestrial subsurface.</title>
        <authorList>
            <person name="Probst A.J."/>
            <person name="Ladd B."/>
            <person name="Jarett J.K."/>
            <person name="Geller-Mcgrath D.E."/>
            <person name="Sieber C.M.K."/>
            <person name="Emerson J.B."/>
            <person name="Anantharaman K."/>
            <person name="Thomas B.C."/>
            <person name="Malmstrom R."/>
            <person name="Stieglmeier M."/>
            <person name="Klingl A."/>
            <person name="Woyke T."/>
            <person name="Ryan C.M."/>
            <person name="Banfield J.F."/>
        </authorList>
    </citation>
    <scope>NUCLEOTIDE SEQUENCE [LARGE SCALE GENOMIC DNA]</scope>
</reference>
<dbReference type="Proteomes" id="UP000228711">
    <property type="component" value="Unassembled WGS sequence"/>
</dbReference>
<proteinExistence type="predicted"/>
<evidence type="ECO:0000313" key="1">
    <source>
        <dbReference type="EMBL" id="PIS41369.1"/>
    </source>
</evidence>
<evidence type="ECO:0000313" key="2">
    <source>
        <dbReference type="Proteomes" id="UP000228711"/>
    </source>
</evidence>
<dbReference type="Gene3D" id="3.30.360.10">
    <property type="entry name" value="Dihydrodipicolinate Reductase, domain 2"/>
    <property type="match status" value="1"/>
</dbReference>
<sequence length="85" mass="9481">NEKSLPEDVKSKGQRTYRSITLDGEEIEFSGGFTDLHTKVYERTLAGNGFTLEDSKPAIELVHDIRTMTPTGSTARIHPFVKKDA</sequence>
<protein>
    <submittedName>
        <fullName evidence="1">Oxidoreductase</fullName>
    </submittedName>
</protein>
<comment type="caution">
    <text evidence="1">The sequence shown here is derived from an EMBL/GenBank/DDBJ whole genome shotgun (WGS) entry which is preliminary data.</text>
</comment>
<dbReference type="AlphaFoldDB" id="A0A2H0YSX8"/>
<feature type="non-terminal residue" evidence="1">
    <location>
        <position position="1"/>
    </location>
</feature>
<gene>
    <name evidence="1" type="ORF">COT25_03470</name>
</gene>
<dbReference type="EMBL" id="PEXV01000116">
    <property type="protein sequence ID" value="PIS41369.1"/>
    <property type="molecule type" value="Genomic_DNA"/>
</dbReference>